<dbReference type="InterPro" id="IPR006195">
    <property type="entry name" value="aa-tRNA-synth_II"/>
</dbReference>
<reference evidence="10 11" key="1">
    <citation type="journal article" date="2016" name="Nat. Commun.">
        <title>Thousands of microbial genomes shed light on interconnected biogeochemical processes in an aquifer system.</title>
        <authorList>
            <person name="Anantharaman K."/>
            <person name="Brown C.T."/>
            <person name="Hug L.A."/>
            <person name="Sharon I."/>
            <person name="Castelle C.J."/>
            <person name="Probst A.J."/>
            <person name="Thomas B.C."/>
            <person name="Singh A."/>
            <person name="Wilkins M.J."/>
            <person name="Karaoz U."/>
            <person name="Brodie E.L."/>
            <person name="Williams K.H."/>
            <person name="Hubbard S.S."/>
            <person name="Banfield J.F."/>
        </authorList>
    </citation>
    <scope>NUCLEOTIDE SEQUENCE [LARGE SCALE GENOMIC DNA]</scope>
</reference>
<dbReference type="SUPFAM" id="SSF52954">
    <property type="entry name" value="Class II aaRS ABD-related"/>
    <property type="match status" value="1"/>
</dbReference>
<keyword evidence="7" id="KW-0648">Protein biosynthesis</keyword>
<evidence type="ECO:0000313" key="11">
    <source>
        <dbReference type="Proteomes" id="UP000178374"/>
    </source>
</evidence>
<dbReference type="GO" id="GO:0006426">
    <property type="term" value="P:glycyl-tRNA aminoacylation"/>
    <property type="evidence" value="ECO:0007669"/>
    <property type="project" value="InterPro"/>
</dbReference>
<dbReference type="InterPro" id="IPR036621">
    <property type="entry name" value="Anticodon-bd_dom_sf"/>
</dbReference>
<evidence type="ECO:0000259" key="9">
    <source>
        <dbReference type="PROSITE" id="PS50862"/>
    </source>
</evidence>
<dbReference type="InterPro" id="IPR027031">
    <property type="entry name" value="Gly-tRNA_synthase/POLG2"/>
</dbReference>
<keyword evidence="6" id="KW-0067">ATP-binding</keyword>
<protein>
    <recommendedName>
        <fullName evidence="2">glycine--tRNA ligase</fullName>
        <ecNumber evidence="2">6.1.1.14</ecNumber>
    </recommendedName>
</protein>
<dbReference type="PANTHER" id="PTHR10745">
    <property type="entry name" value="GLYCYL-TRNA SYNTHETASE/DNA POLYMERASE SUBUNIT GAMMA-2"/>
    <property type="match status" value="1"/>
</dbReference>
<name>A0A1F6W7H5_9BACT</name>
<dbReference type="STRING" id="1801750.A3B85_03255"/>
<sequence>MKEEKLDKNNLMEKIVSLCKRRGFVFQGSEIYGGFAGTYDWGSLGVALKRNITDTWNKAMQDHPNMTFLDSSIFTSGKVWEASGHVSGFSDPLIVCNKCKEKSRADHLLENIGIKADEKLSELEINKIFNESRNKIKCPGCGAKDFGKVHASNLLATSNLGMLDENEQQVYLRGETAQGIYINYKNVLDTGFVSIPFGIAQIGKAFRNEISPRQFLFRKREFEQMEMQYFCNPNEAMDNYEIWKKERMEYYQMLGINPKKLRFKPHENLVFYAKAACDIEYEFPFGWNELEGIHYRGDYDLTQHQKFSGVDMKFCDEETKEKYIPHIVETSVGVDRTVLMVLCDAYCEDKIGESERVVLKFPPKLAPIVCAVSPLLKNKPELISKAKDVFDVLKAEFGRVAWDDNGNIGKRYRRQDEIGTPYCIVVDFDTLADNTVTVRDRDTGEQERIKVENLKSYIKEKIQ</sequence>
<keyword evidence="4 10" id="KW-0436">Ligase</keyword>
<dbReference type="Pfam" id="PF03129">
    <property type="entry name" value="HGTP_anticodon"/>
    <property type="match status" value="1"/>
</dbReference>
<dbReference type="InterPro" id="IPR002315">
    <property type="entry name" value="tRNA-synt_gly"/>
</dbReference>
<dbReference type="PROSITE" id="PS50862">
    <property type="entry name" value="AA_TRNA_LIGASE_II"/>
    <property type="match status" value="1"/>
</dbReference>
<organism evidence="10 11">
    <name type="scientific">Candidatus Nomurabacteria bacterium RIFCSPHIGHO2_02_FULL_37_13</name>
    <dbReference type="NCBI Taxonomy" id="1801750"/>
    <lineage>
        <taxon>Bacteria</taxon>
        <taxon>Candidatus Nomuraibacteriota</taxon>
    </lineage>
</organism>
<evidence type="ECO:0000256" key="5">
    <source>
        <dbReference type="ARBA" id="ARBA00022741"/>
    </source>
</evidence>
<dbReference type="CDD" id="cd00774">
    <property type="entry name" value="GlyRS-like_core"/>
    <property type="match status" value="1"/>
</dbReference>
<evidence type="ECO:0000256" key="7">
    <source>
        <dbReference type="ARBA" id="ARBA00022917"/>
    </source>
</evidence>
<evidence type="ECO:0000256" key="3">
    <source>
        <dbReference type="ARBA" id="ARBA00022490"/>
    </source>
</evidence>
<dbReference type="CDD" id="cd00858">
    <property type="entry name" value="GlyRS_anticodon"/>
    <property type="match status" value="1"/>
</dbReference>
<accession>A0A1F6W7H5</accession>
<dbReference type="Gene3D" id="3.30.930.10">
    <property type="entry name" value="Bira Bifunctional Protein, Domain 2"/>
    <property type="match status" value="1"/>
</dbReference>
<dbReference type="GO" id="GO:0015966">
    <property type="term" value="P:diadenosine tetraphosphate biosynthetic process"/>
    <property type="evidence" value="ECO:0007669"/>
    <property type="project" value="UniProtKB-ARBA"/>
</dbReference>
<dbReference type="InterPro" id="IPR045864">
    <property type="entry name" value="aa-tRNA-synth_II/BPL/LPL"/>
</dbReference>
<dbReference type="FunFam" id="3.40.50.800:FF:000002">
    <property type="entry name" value="Glycine--tRNA ligase"/>
    <property type="match status" value="1"/>
</dbReference>
<dbReference type="GO" id="GO:0005524">
    <property type="term" value="F:ATP binding"/>
    <property type="evidence" value="ECO:0007669"/>
    <property type="project" value="UniProtKB-KW"/>
</dbReference>
<dbReference type="GO" id="GO:0004820">
    <property type="term" value="F:glycine-tRNA ligase activity"/>
    <property type="evidence" value="ECO:0007669"/>
    <property type="project" value="UniProtKB-EC"/>
</dbReference>
<evidence type="ECO:0000256" key="8">
    <source>
        <dbReference type="ARBA" id="ARBA00023146"/>
    </source>
</evidence>
<comment type="caution">
    <text evidence="10">The sequence shown here is derived from an EMBL/GenBank/DDBJ whole genome shotgun (WGS) entry which is preliminary data.</text>
</comment>
<keyword evidence="8" id="KW-0030">Aminoacyl-tRNA synthetase</keyword>
<keyword evidence="5" id="KW-0547">Nucleotide-binding</keyword>
<dbReference type="EC" id="6.1.1.14" evidence="2"/>
<dbReference type="GO" id="GO:0005737">
    <property type="term" value="C:cytoplasm"/>
    <property type="evidence" value="ECO:0007669"/>
    <property type="project" value="InterPro"/>
</dbReference>
<proteinExistence type="inferred from homology"/>
<feature type="domain" description="Aminoacyl-transfer RNA synthetases class-II family profile" evidence="9">
    <location>
        <begin position="13"/>
        <end position="363"/>
    </location>
</feature>
<evidence type="ECO:0000256" key="1">
    <source>
        <dbReference type="ARBA" id="ARBA00008226"/>
    </source>
</evidence>
<dbReference type="GO" id="GO:0004081">
    <property type="term" value="F:bis(5'-nucleosyl)-tetraphosphatase (asymmetrical) activity"/>
    <property type="evidence" value="ECO:0007669"/>
    <property type="project" value="UniProtKB-ARBA"/>
</dbReference>
<dbReference type="Pfam" id="PF00587">
    <property type="entry name" value="tRNA-synt_2b"/>
    <property type="match status" value="1"/>
</dbReference>
<gene>
    <name evidence="10" type="ORF">A3B85_03255</name>
</gene>
<dbReference type="AlphaFoldDB" id="A0A1F6W7H5"/>
<dbReference type="PRINTS" id="PR01043">
    <property type="entry name" value="TRNASYNTHGLY"/>
</dbReference>
<evidence type="ECO:0000256" key="2">
    <source>
        <dbReference type="ARBA" id="ARBA00012829"/>
    </source>
</evidence>
<evidence type="ECO:0000256" key="4">
    <source>
        <dbReference type="ARBA" id="ARBA00022598"/>
    </source>
</evidence>
<evidence type="ECO:0000256" key="6">
    <source>
        <dbReference type="ARBA" id="ARBA00022840"/>
    </source>
</evidence>
<keyword evidence="3" id="KW-0963">Cytoplasm</keyword>
<dbReference type="NCBIfam" id="NF003211">
    <property type="entry name" value="PRK04173.1"/>
    <property type="match status" value="1"/>
</dbReference>
<dbReference type="InterPro" id="IPR004154">
    <property type="entry name" value="Anticodon-bd"/>
</dbReference>
<dbReference type="NCBIfam" id="TIGR00389">
    <property type="entry name" value="glyS_dimeric"/>
    <property type="match status" value="1"/>
</dbReference>
<dbReference type="GO" id="GO:0070062">
    <property type="term" value="C:extracellular exosome"/>
    <property type="evidence" value="ECO:0007669"/>
    <property type="project" value="UniProtKB-ARBA"/>
</dbReference>
<comment type="similarity">
    <text evidence="1">Belongs to the class-II aminoacyl-tRNA synthetase family.</text>
</comment>
<dbReference type="InterPro" id="IPR033731">
    <property type="entry name" value="GlyRS-like_core"/>
</dbReference>
<evidence type="ECO:0000313" key="10">
    <source>
        <dbReference type="EMBL" id="OGI77752.1"/>
    </source>
</evidence>
<dbReference type="PANTHER" id="PTHR10745:SF8">
    <property type="entry name" value="DNA POLYMERASE SUBUNIT GAMMA-2, MITOCHONDRIAL"/>
    <property type="match status" value="1"/>
</dbReference>
<dbReference type="GO" id="GO:1990742">
    <property type="term" value="C:microvesicle"/>
    <property type="evidence" value="ECO:0007669"/>
    <property type="project" value="UniProtKB-ARBA"/>
</dbReference>
<dbReference type="Gene3D" id="3.40.50.800">
    <property type="entry name" value="Anticodon-binding domain"/>
    <property type="match status" value="1"/>
</dbReference>
<dbReference type="InterPro" id="IPR002314">
    <property type="entry name" value="aa-tRNA-synt_IIb"/>
</dbReference>
<dbReference type="EMBL" id="MFUA01000002">
    <property type="protein sequence ID" value="OGI77752.1"/>
    <property type="molecule type" value="Genomic_DNA"/>
</dbReference>
<dbReference type="Proteomes" id="UP000178374">
    <property type="component" value="Unassembled WGS sequence"/>
</dbReference>
<dbReference type="SUPFAM" id="SSF55681">
    <property type="entry name" value="Class II aaRS and biotin synthetases"/>
    <property type="match status" value="1"/>
</dbReference>